<dbReference type="InterPro" id="IPR013750">
    <property type="entry name" value="GHMP_kinase_C_dom"/>
</dbReference>
<evidence type="ECO:0000256" key="3">
    <source>
        <dbReference type="ARBA" id="ARBA00022679"/>
    </source>
</evidence>
<sequence length="367" mass="39955">MPIYVRVPGKLMIAGEYAVLEPNQNAIVAAVNRYVYAKITSSKNCEFTLPDLGFESVSWEVNSRSISFSNTDEKLLFVQNTIKVVQDYLNESSVQLSPFHLTVTSELDDPSGKKYGLGSSAAVVVSVVSAILALAEQQNQLFYAPKELIFKLAVIAHVKTQGSGSGADVAASTYGGWLRYSAFQAQWLLQQIETSSSITTLIEQSWPYLSIQPVIPPETLQLCVGWTGKAVSTGPMIRQLKDGQQENNQIYQTFLKDSYQAVEGIVSSFEHKDAEESLFYLKKNRSALVKLGKEVGMLIETPNLAVLSDLAEQMGGSGKSSGAGGGDCGIAFVTSQEQVVKLSEAWKKAGIEPLNLDVDHNGSSWHK</sequence>
<dbReference type="STRING" id="237682.SAMN05421676_11371"/>
<protein>
    <recommendedName>
        <fullName evidence="2">phosphomevalonate kinase</fullName>
        <ecNumber evidence="2">2.7.4.2</ecNumber>
    </recommendedName>
</protein>
<evidence type="ECO:0000256" key="1">
    <source>
        <dbReference type="ARBA" id="ARBA00005017"/>
    </source>
</evidence>
<evidence type="ECO:0000259" key="7">
    <source>
        <dbReference type="Pfam" id="PF00288"/>
    </source>
</evidence>
<evidence type="ECO:0000256" key="2">
    <source>
        <dbReference type="ARBA" id="ARBA00012958"/>
    </source>
</evidence>
<organism evidence="9 10">
    <name type="scientific">Salinibacillus kushneri</name>
    <dbReference type="NCBI Taxonomy" id="237682"/>
    <lineage>
        <taxon>Bacteria</taxon>
        <taxon>Bacillati</taxon>
        <taxon>Bacillota</taxon>
        <taxon>Bacilli</taxon>
        <taxon>Bacillales</taxon>
        <taxon>Bacillaceae</taxon>
        <taxon>Salinibacillus</taxon>
    </lineage>
</organism>
<keyword evidence="3" id="KW-0808">Transferase</keyword>
<accession>A0A1I0IRW5</accession>
<dbReference type="PANTHER" id="PTHR31814:SF2">
    <property type="entry name" value="PHOSPHOMEVALONATE KINASE"/>
    <property type="match status" value="1"/>
</dbReference>
<name>A0A1I0IRW5_9BACI</name>
<dbReference type="InterPro" id="IPR014721">
    <property type="entry name" value="Ribsml_uS5_D2-typ_fold_subgr"/>
</dbReference>
<dbReference type="SUPFAM" id="SSF54211">
    <property type="entry name" value="Ribosomal protein S5 domain 2-like"/>
    <property type="match status" value="1"/>
</dbReference>
<keyword evidence="4" id="KW-0547">Nucleotide-binding</keyword>
<dbReference type="PRINTS" id="PR00959">
    <property type="entry name" value="MEVGALKINASE"/>
</dbReference>
<dbReference type="InterPro" id="IPR020568">
    <property type="entry name" value="Ribosomal_Su5_D2-typ_SF"/>
</dbReference>
<dbReference type="EMBL" id="FOHJ01000013">
    <property type="protein sequence ID" value="SET99267.1"/>
    <property type="molecule type" value="Genomic_DNA"/>
</dbReference>
<dbReference type="InterPro" id="IPR006204">
    <property type="entry name" value="GHMP_kinase_N_dom"/>
</dbReference>
<dbReference type="Proteomes" id="UP000199095">
    <property type="component" value="Unassembled WGS sequence"/>
</dbReference>
<dbReference type="AlphaFoldDB" id="A0A1I0IRW5"/>
<dbReference type="OrthoDB" id="1522677at2"/>
<dbReference type="Pfam" id="PF08544">
    <property type="entry name" value="GHMP_kinases_C"/>
    <property type="match status" value="1"/>
</dbReference>
<dbReference type="Gene3D" id="3.30.230.10">
    <property type="match status" value="1"/>
</dbReference>
<comment type="pathway">
    <text evidence="1">Isoprenoid biosynthesis; isopentenyl diphosphate biosynthesis via mevalonate pathway; isopentenyl diphosphate from (R)-mevalonate: step 2/3.</text>
</comment>
<keyword evidence="5 9" id="KW-0418">Kinase</keyword>
<dbReference type="GO" id="GO:0004631">
    <property type="term" value="F:phosphomevalonate kinase activity"/>
    <property type="evidence" value="ECO:0007669"/>
    <property type="project" value="UniProtKB-EC"/>
</dbReference>
<evidence type="ECO:0000256" key="6">
    <source>
        <dbReference type="ARBA" id="ARBA00022840"/>
    </source>
</evidence>
<evidence type="ECO:0000313" key="10">
    <source>
        <dbReference type="Proteomes" id="UP000199095"/>
    </source>
</evidence>
<feature type="domain" description="GHMP kinase N-terminal" evidence="7">
    <location>
        <begin position="80"/>
        <end position="176"/>
    </location>
</feature>
<dbReference type="GO" id="GO:0019287">
    <property type="term" value="P:isopentenyl diphosphate biosynthetic process, mevalonate pathway"/>
    <property type="evidence" value="ECO:0007669"/>
    <property type="project" value="UniProtKB-UniPathway"/>
</dbReference>
<keyword evidence="10" id="KW-1185">Reference proteome</keyword>
<dbReference type="EC" id="2.7.4.2" evidence="2"/>
<keyword evidence="6" id="KW-0067">ATP-binding</keyword>
<evidence type="ECO:0000259" key="8">
    <source>
        <dbReference type="Pfam" id="PF08544"/>
    </source>
</evidence>
<dbReference type="UniPathway" id="UPA00057">
    <property type="reaction ID" value="UER00099"/>
</dbReference>
<dbReference type="NCBIfam" id="TIGR01220">
    <property type="entry name" value="Pmev_kin_Gr_pos"/>
    <property type="match status" value="1"/>
</dbReference>
<dbReference type="InterPro" id="IPR035102">
    <property type="entry name" value="Phosphomevalonate_kinase"/>
</dbReference>
<dbReference type="GO" id="GO:0005524">
    <property type="term" value="F:ATP binding"/>
    <property type="evidence" value="ECO:0007669"/>
    <property type="project" value="UniProtKB-KW"/>
</dbReference>
<dbReference type="Gene3D" id="3.30.70.890">
    <property type="entry name" value="GHMP kinase, C-terminal domain"/>
    <property type="match status" value="1"/>
</dbReference>
<evidence type="ECO:0000313" key="9">
    <source>
        <dbReference type="EMBL" id="SET99267.1"/>
    </source>
</evidence>
<dbReference type="SUPFAM" id="SSF55060">
    <property type="entry name" value="GHMP Kinase, C-terminal domain"/>
    <property type="match status" value="1"/>
</dbReference>
<reference evidence="10" key="1">
    <citation type="submission" date="2016-10" db="EMBL/GenBank/DDBJ databases">
        <authorList>
            <person name="Varghese N."/>
            <person name="Submissions S."/>
        </authorList>
    </citation>
    <scope>NUCLEOTIDE SEQUENCE [LARGE SCALE GENOMIC DNA]</scope>
    <source>
        <strain evidence="10">CGMCC 1.3566</strain>
    </source>
</reference>
<proteinExistence type="predicted"/>
<dbReference type="PANTHER" id="PTHR31814">
    <property type="match status" value="1"/>
</dbReference>
<gene>
    <name evidence="9" type="ORF">SAMN05421676_11371</name>
</gene>
<evidence type="ECO:0000256" key="5">
    <source>
        <dbReference type="ARBA" id="ARBA00022777"/>
    </source>
</evidence>
<feature type="domain" description="GHMP kinase C-terminal" evidence="8">
    <location>
        <begin position="298"/>
        <end position="350"/>
    </location>
</feature>
<dbReference type="InterPro" id="IPR036554">
    <property type="entry name" value="GHMP_kinase_C_sf"/>
</dbReference>
<dbReference type="Pfam" id="PF00288">
    <property type="entry name" value="GHMP_kinases_N"/>
    <property type="match status" value="1"/>
</dbReference>
<dbReference type="RefSeq" id="WP_093137196.1">
    <property type="nucleotide sequence ID" value="NZ_FOHJ01000013.1"/>
</dbReference>
<dbReference type="InterPro" id="IPR005917">
    <property type="entry name" value="Pmev_kinase_bact"/>
</dbReference>
<evidence type="ECO:0000256" key="4">
    <source>
        <dbReference type="ARBA" id="ARBA00022741"/>
    </source>
</evidence>